<dbReference type="OrthoDB" id="267579at2"/>
<dbReference type="AlphaFoldDB" id="A0A286F5U7"/>
<dbReference type="Proteomes" id="UP000219452">
    <property type="component" value="Unassembled WGS sequence"/>
</dbReference>
<dbReference type="RefSeq" id="WP_097124242.1">
    <property type="nucleotide sequence ID" value="NZ_OCNH01000001.1"/>
</dbReference>
<evidence type="ECO:0000313" key="2">
    <source>
        <dbReference type="EMBL" id="SOD78562.1"/>
    </source>
</evidence>
<evidence type="ECO:0008006" key="4">
    <source>
        <dbReference type="Google" id="ProtNLM"/>
    </source>
</evidence>
<protein>
    <recommendedName>
        <fullName evidence="4">Integrase</fullName>
    </recommendedName>
</protein>
<accession>A0A286F5U7</accession>
<evidence type="ECO:0000313" key="3">
    <source>
        <dbReference type="Proteomes" id="UP000219452"/>
    </source>
</evidence>
<dbReference type="CDD" id="cd10981">
    <property type="entry name" value="ZnPC_S1P1"/>
    <property type="match status" value="1"/>
</dbReference>
<keyword evidence="3" id="KW-1185">Reference proteome</keyword>
<sequence length="377" mass="44078">MYKRFIWLLIFVTFFFANRVHGSHFAAGKPGNLLLESGVISSEQPRREPTLRGHPAERRPGERRPGWQRPLWERPLWGFFAHQQINRLAVFTLPVDMMAFFKKHINFLSDNAVNPDKRRYAVIGEAPRHFIDLDAYPDTTSATLPRYYKDATDRYGEDSLALHGLVPWQIQLTKYQLTEAFRQRDVRRILRVAADLGHYIADANVPLHTTRNYNGQLTNQQGIHGFWESRLPELFSTNYDFLTGQAEYLYSPQKAAWRAVFNANAALDSVLHIEQQLTEQVGETRKYGFEERNGITAKVYSADFSRQYHERLRGQVERQMRASVKMVGDFWYTCWVDAGQPDLRTLAKYQLTDQEQKEEAEEKKGWLKRLFKVRGEE</sequence>
<feature type="compositionally biased region" description="Basic and acidic residues" evidence="1">
    <location>
        <begin position="44"/>
        <end position="65"/>
    </location>
</feature>
<name>A0A286F5U7_9BACT</name>
<proteinExistence type="predicted"/>
<dbReference type="SUPFAM" id="SSF48537">
    <property type="entry name" value="Phospholipase C/P1 nuclease"/>
    <property type="match status" value="1"/>
</dbReference>
<organism evidence="2 3">
    <name type="scientific">Spirosoma fluviale</name>
    <dbReference type="NCBI Taxonomy" id="1597977"/>
    <lineage>
        <taxon>Bacteria</taxon>
        <taxon>Pseudomonadati</taxon>
        <taxon>Bacteroidota</taxon>
        <taxon>Cytophagia</taxon>
        <taxon>Cytophagales</taxon>
        <taxon>Cytophagaceae</taxon>
        <taxon>Spirosoma</taxon>
    </lineage>
</organism>
<evidence type="ECO:0000256" key="1">
    <source>
        <dbReference type="SAM" id="MobiDB-lite"/>
    </source>
</evidence>
<reference evidence="3" key="1">
    <citation type="submission" date="2017-09" db="EMBL/GenBank/DDBJ databases">
        <authorList>
            <person name="Varghese N."/>
            <person name="Submissions S."/>
        </authorList>
    </citation>
    <scope>NUCLEOTIDE SEQUENCE [LARGE SCALE GENOMIC DNA]</scope>
    <source>
        <strain evidence="3">DSM 29961</strain>
    </source>
</reference>
<dbReference type="GO" id="GO:0016788">
    <property type="term" value="F:hydrolase activity, acting on ester bonds"/>
    <property type="evidence" value="ECO:0007669"/>
    <property type="project" value="InterPro"/>
</dbReference>
<dbReference type="EMBL" id="OCNH01000001">
    <property type="protein sequence ID" value="SOD78562.1"/>
    <property type="molecule type" value="Genomic_DNA"/>
</dbReference>
<dbReference type="Gene3D" id="1.10.575.10">
    <property type="entry name" value="P1 Nuclease"/>
    <property type="match status" value="1"/>
</dbReference>
<gene>
    <name evidence="2" type="ORF">SAMN06269250_0524</name>
</gene>
<feature type="region of interest" description="Disordered" evidence="1">
    <location>
        <begin position="44"/>
        <end position="66"/>
    </location>
</feature>
<dbReference type="InterPro" id="IPR008947">
    <property type="entry name" value="PLipase_C/P1_nuclease_dom_sf"/>
</dbReference>